<reference evidence="2" key="1">
    <citation type="journal article" date="2020" name="Stud. Mycol.">
        <title>101 Dothideomycetes genomes: a test case for predicting lifestyles and emergence of pathogens.</title>
        <authorList>
            <person name="Haridas S."/>
            <person name="Albert R."/>
            <person name="Binder M."/>
            <person name="Bloem J."/>
            <person name="Labutti K."/>
            <person name="Salamov A."/>
            <person name="Andreopoulos B."/>
            <person name="Baker S."/>
            <person name="Barry K."/>
            <person name="Bills G."/>
            <person name="Bluhm B."/>
            <person name="Cannon C."/>
            <person name="Castanera R."/>
            <person name="Culley D."/>
            <person name="Daum C."/>
            <person name="Ezra D."/>
            <person name="Gonzalez J."/>
            <person name="Henrissat B."/>
            <person name="Kuo A."/>
            <person name="Liang C."/>
            <person name="Lipzen A."/>
            <person name="Lutzoni F."/>
            <person name="Magnuson J."/>
            <person name="Mondo S."/>
            <person name="Nolan M."/>
            <person name="Ohm R."/>
            <person name="Pangilinan J."/>
            <person name="Park H.-J."/>
            <person name="Ramirez L."/>
            <person name="Alfaro M."/>
            <person name="Sun H."/>
            <person name="Tritt A."/>
            <person name="Yoshinaga Y."/>
            <person name="Zwiers L.-H."/>
            <person name="Turgeon B."/>
            <person name="Goodwin S."/>
            <person name="Spatafora J."/>
            <person name="Crous P."/>
            <person name="Grigoriev I."/>
        </authorList>
    </citation>
    <scope>NUCLEOTIDE SEQUENCE</scope>
    <source>
        <strain evidence="2">SCOH1-5</strain>
    </source>
</reference>
<name>A0A6A6FSK0_9PEZI</name>
<accession>A0A6A6FSK0</accession>
<keyword evidence="3" id="KW-1185">Reference proteome</keyword>
<evidence type="ECO:0000313" key="3">
    <source>
        <dbReference type="Proteomes" id="UP000799539"/>
    </source>
</evidence>
<dbReference type="Proteomes" id="UP000799539">
    <property type="component" value="Unassembled WGS sequence"/>
</dbReference>
<sequence length="394" mass="45643">MPRGGINPKKMLWQLDQALSNKFAALALLENPWWDGRSELCTICNKTDHTDEEHAAIPDLDAKTTLESLPAELRLDILVHLPVNQIQRCLGVSKDFQELIETQANKKTLLTPARERFNQQCLEEVNYLVGVTPEPNLLRFLFAFLSRRGIWKNVTNNQVLMGWAVHRWAENCSPEFRKLARRGIWYLPRALWNYLCKIGELLLQIYIDVNCPRQLRYWSPSGYYAPTVGHFLAHIDTPERSSNDQVDLNYLIDGLGLPLSREQLRQWYLDIAEHREPALPAHPRSIKDKSDRHGLLRIPTEEDPSLDCPEFPVTEILTWERDRVTDDPVHHGGCCTTKKLSRILGVKFQNLPRGVGICARTKWARDLIRQARKRKTMVLTEEQRVAVLEQLYLF</sequence>
<dbReference type="SUPFAM" id="SSF81383">
    <property type="entry name" value="F-box domain"/>
    <property type="match status" value="1"/>
</dbReference>
<proteinExistence type="predicted"/>
<gene>
    <name evidence="2" type="ORF">CERZMDRAFT_81301</name>
</gene>
<evidence type="ECO:0000259" key="1">
    <source>
        <dbReference type="PROSITE" id="PS50181"/>
    </source>
</evidence>
<dbReference type="InterPro" id="IPR001810">
    <property type="entry name" value="F-box_dom"/>
</dbReference>
<dbReference type="InterPro" id="IPR036047">
    <property type="entry name" value="F-box-like_dom_sf"/>
</dbReference>
<dbReference type="PROSITE" id="PS50181">
    <property type="entry name" value="FBOX"/>
    <property type="match status" value="1"/>
</dbReference>
<protein>
    <recommendedName>
        <fullName evidence="1">F-box domain-containing protein</fullName>
    </recommendedName>
</protein>
<dbReference type="EMBL" id="ML992664">
    <property type="protein sequence ID" value="KAF2216138.1"/>
    <property type="molecule type" value="Genomic_DNA"/>
</dbReference>
<dbReference type="Gene3D" id="1.20.1280.50">
    <property type="match status" value="1"/>
</dbReference>
<dbReference type="AlphaFoldDB" id="A0A6A6FSK0"/>
<dbReference type="OrthoDB" id="3639440at2759"/>
<organism evidence="2 3">
    <name type="scientific">Cercospora zeae-maydis SCOH1-5</name>
    <dbReference type="NCBI Taxonomy" id="717836"/>
    <lineage>
        <taxon>Eukaryota</taxon>
        <taxon>Fungi</taxon>
        <taxon>Dikarya</taxon>
        <taxon>Ascomycota</taxon>
        <taxon>Pezizomycotina</taxon>
        <taxon>Dothideomycetes</taxon>
        <taxon>Dothideomycetidae</taxon>
        <taxon>Mycosphaerellales</taxon>
        <taxon>Mycosphaerellaceae</taxon>
        <taxon>Cercospora</taxon>
    </lineage>
</organism>
<feature type="domain" description="F-box" evidence="1">
    <location>
        <begin position="63"/>
        <end position="109"/>
    </location>
</feature>
<evidence type="ECO:0000313" key="2">
    <source>
        <dbReference type="EMBL" id="KAF2216138.1"/>
    </source>
</evidence>